<feature type="binding site" evidence="8 11">
    <location>
        <position position="214"/>
    </location>
    <ligand>
        <name>NAD(+)</name>
        <dbReference type="ChEBI" id="CHEBI:57540"/>
    </ligand>
</feature>
<feature type="binding site" evidence="8 12">
    <location>
        <position position="328"/>
    </location>
    <ligand>
        <name>substrate</name>
    </ligand>
</feature>
<dbReference type="GO" id="GO:0005829">
    <property type="term" value="C:cytosol"/>
    <property type="evidence" value="ECO:0007669"/>
    <property type="project" value="TreeGrafter"/>
</dbReference>
<dbReference type="STRING" id="1286171.EAL2_c14130"/>
<dbReference type="PATRIC" id="fig|1286171.3.peg.1363"/>
<evidence type="ECO:0000256" key="5">
    <source>
        <dbReference type="ARBA" id="ARBA00022833"/>
    </source>
</evidence>
<dbReference type="InterPro" id="IPR016161">
    <property type="entry name" value="Ald_DH/histidinol_DH"/>
</dbReference>
<dbReference type="GO" id="GO:0051287">
    <property type="term" value="F:NAD binding"/>
    <property type="evidence" value="ECO:0007669"/>
    <property type="project" value="InterPro"/>
</dbReference>
<dbReference type="Proteomes" id="UP000019591">
    <property type="component" value="Chromosome"/>
</dbReference>
<feature type="coiled-coil region" evidence="15">
    <location>
        <begin position="275"/>
        <end position="302"/>
    </location>
</feature>
<keyword evidence="8" id="KW-0368">Histidine biosynthesis</keyword>
<feature type="binding site" evidence="8 13">
    <location>
        <position position="420"/>
    </location>
    <ligand>
        <name>Zn(2+)</name>
        <dbReference type="ChEBI" id="CHEBI:29105"/>
    </ligand>
</feature>
<keyword evidence="15" id="KW-0175">Coiled coil</keyword>
<dbReference type="HAMAP" id="MF_01024">
    <property type="entry name" value="HisD"/>
    <property type="match status" value="1"/>
</dbReference>
<sequence length="429" mass="46443">MINIIDLSKETSKYDVLKGIIERGDKESKSITEAVEKILADVEGHGDRAVRSYTLKFDGVGLENFEVGSDEIEQAYNSCDKDFISALENAKERIWDYHKRQLKESWITNNQKGIMLGQLYNPLERVGIYVPGGTAAYPSSVLMNAIPAKVAGVKEIIMVTPPSSQGGINKNILAAARIAGVDRVYSIGGAQAVAALAYGTETIGKVDKIVGPGNIYVATAKRMVFGRVDIDMIAGPSEVLIIADESANPRFVAADMLSQAEHDTLASSILITTSKEVAQATLKELEIQLEGLSRKAITEKALRSYAAILVVESIDEAIEFANGIAPEHLELVVREPFSVVGAIKNAGAIFVGEYSPEPLGDYYAGPNHTLPTGGTARFFSPLGVDDFVKKSSLIYYDRASLEKSKDDIIKIALEEGLDAHANSIKVRFE</sequence>
<feature type="binding site" evidence="8 12">
    <location>
        <position position="361"/>
    </location>
    <ligand>
        <name>substrate</name>
    </ligand>
</feature>
<feature type="binding site" evidence="8 12">
    <location>
        <position position="262"/>
    </location>
    <ligand>
        <name>substrate</name>
    </ligand>
</feature>
<proteinExistence type="inferred from homology"/>
<keyword evidence="17" id="KW-1185">Reference proteome</keyword>
<comment type="similarity">
    <text evidence="2 8 9 14">Belongs to the histidinol dehydrogenase family.</text>
</comment>
<evidence type="ECO:0000256" key="8">
    <source>
        <dbReference type="HAMAP-Rule" id="MF_01024"/>
    </source>
</evidence>
<dbReference type="GO" id="GO:0004399">
    <property type="term" value="F:histidinol dehydrogenase activity"/>
    <property type="evidence" value="ECO:0007669"/>
    <property type="project" value="UniProtKB-UniRule"/>
</dbReference>
<dbReference type="GO" id="GO:0000105">
    <property type="term" value="P:L-histidine biosynthetic process"/>
    <property type="evidence" value="ECO:0007669"/>
    <property type="project" value="UniProtKB-UniRule"/>
</dbReference>
<feature type="binding site" evidence="8 12">
    <location>
        <position position="237"/>
    </location>
    <ligand>
        <name>substrate</name>
    </ligand>
</feature>
<dbReference type="eggNOG" id="COG0141">
    <property type="taxonomic scope" value="Bacteria"/>
</dbReference>
<keyword evidence="4 8" id="KW-0479">Metal-binding</keyword>
<keyword evidence="5 8" id="KW-0862">Zinc</keyword>
<dbReference type="PRINTS" id="PR00083">
    <property type="entry name" value="HOLDHDRGNASE"/>
</dbReference>
<dbReference type="AlphaFoldDB" id="W8TFW0"/>
<evidence type="ECO:0000256" key="10">
    <source>
        <dbReference type="PIRSR" id="PIRSR000099-1"/>
    </source>
</evidence>
<accession>W8TFW0</accession>
<dbReference type="EMBL" id="CP007452">
    <property type="protein sequence ID" value="AHM56708.1"/>
    <property type="molecule type" value="Genomic_DNA"/>
</dbReference>
<dbReference type="KEGG" id="eac:EAL2_c14130"/>
<evidence type="ECO:0000313" key="16">
    <source>
        <dbReference type="EMBL" id="AHM56708.1"/>
    </source>
</evidence>
<evidence type="ECO:0000256" key="3">
    <source>
        <dbReference type="ARBA" id="ARBA00012965"/>
    </source>
</evidence>
<name>W8TFW0_PEPAC</name>
<evidence type="ECO:0000313" key="17">
    <source>
        <dbReference type="Proteomes" id="UP000019591"/>
    </source>
</evidence>
<feature type="binding site" evidence="8 13">
    <location>
        <position position="361"/>
    </location>
    <ligand>
        <name>Zn(2+)</name>
        <dbReference type="ChEBI" id="CHEBI:29105"/>
    </ligand>
</feature>
<evidence type="ECO:0000256" key="9">
    <source>
        <dbReference type="PIRNR" id="PIRNR000099"/>
    </source>
</evidence>
<dbReference type="SUPFAM" id="SSF53720">
    <property type="entry name" value="ALDH-like"/>
    <property type="match status" value="1"/>
</dbReference>
<dbReference type="CDD" id="cd06572">
    <property type="entry name" value="Histidinol_dh"/>
    <property type="match status" value="1"/>
</dbReference>
<comment type="pathway">
    <text evidence="8">Amino-acid biosynthesis; L-histidine biosynthesis; L-histidine from 5-phospho-alpha-D-ribose 1-diphosphate: step 9/9.</text>
</comment>
<feature type="binding site" evidence="8 12">
    <location>
        <position position="420"/>
    </location>
    <ligand>
        <name>substrate</name>
    </ligand>
</feature>
<evidence type="ECO:0000256" key="7">
    <source>
        <dbReference type="ARBA" id="ARBA00049489"/>
    </source>
</evidence>
<dbReference type="HOGENOM" id="CLU_006732_3_0_9"/>
<gene>
    <name evidence="8 16" type="primary">hisD</name>
    <name evidence="16" type="ORF">EAL2_c14130</name>
</gene>
<dbReference type="PIRSF" id="PIRSF000099">
    <property type="entry name" value="Histidinol_dh"/>
    <property type="match status" value="1"/>
</dbReference>
<dbReference type="Pfam" id="PF00815">
    <property type="entry name" value="Histidinol_dh"/>
    <property type="match status" value="1"/>
</dbReference>
<dbReference type="PROSITE" id="PS00611">
    <property type="entry name" value="HISOL_DEHYDROGENASE"/>
    <property type="match status" value="1"/>
</dbReference>
<feature type="binding site" evidence="8 12">
    <location>
        <position position="415"/>
    </location>
    <ligand>
        <name>substrate</name>
    </ligand>
</feature>
<dbReference type="FunFam" id="3.40.50.1980:FF:000026">
    <property type="entry name" value="Histidinol dehydrogenase"/>
    <property type="match status" value="1"/>
</dbReference>
<organism evidence="16 17">
    <name type="scientific">Peptoclostridium acidaminophilum DSM 3953</name>
    <dbReference type="NCBI Taxonomy" id="1286171"/>
    <lineage>
        <taxon>Bacteria</taxon>
        <taxon>Bacillati</taxon>
        <taxon>Bacillota</taxon>
        <taxon>Clostridia</taxon>
        <taxon>Peptostreptococcales</taxon>
        <taxon>Peptoclostridiaceae</taxon>
        <taxon>Peptoclostridium</taxon>
    </lineage>
</organism>
<dbReference type="InterPro" id="IPR012131">
    <property type="entry name" value="Hstdl_DH"/>
</dbReference>
<comment type="function">
    <text evidence="1 8">Catalyzes the sequential NAD-dependent oxidations of L-histidinol to L-histidinaldehyde and then to L-histidine.</text>
</comment>
<dbReference type="PANTHER" id="PTHR21256">
    <property type="entry name" value="HISTIDINOL DEHYDROGENASE HDH"/>
    <property type="match status" value="1"/>
</dbReference>
<dbReference type="InterPro" id="IPR001692">
    <property type="entry name" value="Histidinol_DH_CS"/>
</dbReference>
<evidence type="ECO:0000256" key="4">
    <source>
        <dbReference type="ARBA" id="ARBA00022723"/>
    </source>
</evidence>
<evidence type="ECO:0000256" key="2">
    <source>
        <dbReference type="ARBA" id="ARBA00010178"/>
    </source>
</evidence>
<evidence type="ECO:0000256" key="11">
    <source>
        <dbReference type="PIRSR" id="PIRSR000099-2"/>
    </source>
</evidence>
<dbReference type="UniPathway" id="UPA00031">
    <property type="reaction ID" value="UER00014"/>
</dbReference>
<keyword evidence="8" id="KW-0028">Amino-acid biosynthesis</keyword>
<comment type="catalytic activity">
    <reaction evidence="7 8">
        <text>L-histidinol + 2 NAD(+) + H2O = L-histidine + 2 NADH + 3 H(+)</text>
        <dbReference type="Rhea" id="RHEA:20641"/>
        <dbReference type="ChEBI" id="CHEBI:15377"/>
        <dbReference type="ChEBI" id="CHEBI:15378"/>
        <dbReference type="ChEBI" id="CHEBI:57540"/>
        <dbReference type="ChEBI" id="CHEBI:57595"/>
        <dbReference type="ChEBI" id="CHEBI:57699"/>
        <dbReference type="ChEBI" id="CHEBI:57945"/>
        <dbReference type="EC" id="1.1.1.23"/>
    </reaction>
</comment>
<feature type="active site" description="Proton acceptor" evidence="8 10">
    <location>
        <position position="327"/>
    </location>
</feature>
<feature type="binding site" evidence="8 13">
    <location>
        <position position="262"/>
    </location>
    <ligand>
        <name>Zn(2+)</name>
        <dbReference type="ChEBI" id="CHEBI:29105"/>
    </ligand>
</feature>
<reference evidence="16 17" key="1">
    <citation type="journal article" date="2014" name="Genome Announc.">
        <title>Complete Genome Sequence of Amino Acid-Utilizing Eubacterium acidaminophilum al-2 (DSM 3953).</title>
        <authorList>
            <person name="Poehlein A."/>
            <person name="Andreesen J.R."/>
            <person name="Daniel R."/>
        </authorList>
    </citation>
    <scope>NUCLEOTIDE SEQUENCE [LARGE SCALE GENOMIC DNA]</scope>
    <source>
        <strain evidence="16 17">DSM 3953</strain>
    </source>
</reference>
<protein>
    <recommendedName>
        <fullName evidence="3 8">Histidinol dehydrogenase</fullName>
        <shortName evidence="8">HDH</shortName>
        <ecNumber evidence="3 8">1.1.1.23</ecNumber>
    </recommendedName>
</protein>
<evidence type="ECO:0000256" key="1">
    <source>
        <dbReference type="ARBA" id="ARBA00003850"/>
    </source>
</evidence>
<feature type="binding site" evidence="8 12">
    <location>
        <position position="259"/>
    </location>
    <ligand>
        <name>substrate</name>
    </ligand>
</feature>
<evidence type="ECO:0000256" key="12">
    <source>
        <dbReference type="PIRSR" id="PIRSR000099-3"/>
    </source>
</evidence>
<dbReference type="GO" id="GO:0008270">
    <property type="term" value="F:zinc ion binding"/>
    <property type="evidence" value="ECO:0007669"/>
    <property type="project" value="UniProtKB-UniRule"/>
</dbReference>
<dbReference type="InterPro" id="IPR022695">
    <property type="entry name" value="Histidinol_DH_monofunct"/>
</dbReference>
<evidence type="ECO:0000256" key="15">
    <source>
        <dbReference type="SAM" id="Coils"/>
    </source>
</evidence>
<dbReference type="FunFam" id="3.40.50.1980:FF:000001">
    <property type="entry name" value="Histidinol dehydrogenase"/>
    <property type="match status" value="1"/>
</dbReference>
<feature type="binding site" evidence="8 11">
    <location>
        <position position="129"/>
    </location>
    <ligand>
        <name>NAD(+)</name>
        <dbReference type="ChEBI" id="CHEBI:57540"/>
    </ligand>
</feature>
<dbReference type="PANTHER" id="PTHR21256:SF2">
    <property type="entry name" value="HISTIDINE BIOSYNTHESIS TRIFUNCTIONAL PROTEIN"/>
    <property type="match status" value="1"/>
</dbReference>
<feature type="active site" description="Proton acceptor" evidence="8 10">
    <location>
        <position position="328"/>
    </location>
</feature>
<dbReference type="Gene3D" id="1.20.5.1300">
    <property type="match status" value="1"/>
</dbReference>
<evidence type="ECO:0000256" key="14">
    <source>
        <dbReference type="RuleBase" id="RU004175"/>
    </source>
</evidence>
<dbReference type="NCBIfam" id="TIGR00069">
    <property type="entry name" value="hisD"/>
    <property type="match status" value="1"/>
</dbReference>
<evidence type="ECO:0000256" key="6">
    <source>
        <dbReference type="ARBA" id="ARBA00023002"/>
    </source>
</evidence>
<dbReference type="OrthoDB" id="9805269at2"/>
<evidence type="ECO:0000256" key="13">
    <source>
        <dbReference type="PIRSR" id="PIRSR000099-4"/>
    </source>
</evidence>
<feature type="binding site" evidence="8 13">
    <location>
        <position position="259"/>
    </location>
    <ligand>
        <name>Zn(2+)</name>
        <dbReference type="ChEBI" id="CHEBI:29105"/>
    </ligand>
</feature>
<feature type="binding site" evidence="8 11">
    <location>
        <position position="191"/>
    </location>
    <ligand>
        <name>NAD(+)</name>
        <dbReference type="ChEBI" id="CHEBI:57540"/>
    </ligand>
</feature>
<keyword evidence="6 8" id="KW-0560">Oxidoreductase</keyword>
<dbReference type="Gene3D" id="3.40.50.1980">
    <property type="entry name" value="Nitrogenase molybdenum iron protein domain"/>
    <property type="match status" value="2"/>
</dbReference>
<keyword evidence="8 11" id="KW-0520">NAD</keyword>
<comment type="cofactor">
    <cofactor evidence="8 13">
        <name>Zn(2+)</name>
        <dbReference type="ChEBI" id="CHEBI:29105"/>
    </cofactor>
    <text evidence="8 13">Binds 1 zinc ion per subunit.</text>
</comment>
<dbReference type="EC" id="1.1.1.23" evidence="3 8"/>
<dbReference type="RefSeq" id="WP_025435692.1">
    <property type="nucleotide sequence ID" value="NZ_CP007452.1"/>
</dbReference>